<evidence type="ECO:0000256" key="2">
    <source>
        <dbReference type="ARBA" id="ARBA00022692"/>
    </source>
</evidence>
<sequence>MSTLTLTRPLSPATAAVLKAEFTLFRREPGSIFWIMVFPTALFVILGSIPTFREVGEAVPGLRLVDVYVPIAILTALLMACLQAMPPVITGYRERGILRRMSTTPVRPRSVLIAQMALHGAAALVSAVLSVLVGLLVFDVALPEQLFGYGVALVLSVAAALALGALLSAVSRTSKAANAVGAAAFFPMMFSAGLWMPVQTMPDVLARIMELLPFGAAAQALGEAAAGDWPSWSHLGVLALWAVVLTAAAGRWFRWE</sequence>
<evidence type="ECO:0000256" key="6">
    <source>
        <dbReference type="SAM" id="Phobius"/>
    </source>
</evidence>
<feature type="transmembrane region" description="Helical" evidence="6">
    <location>
        <begin position="111"/>
        <end position="140"/>
    </location>
</feature>
<feature type="transmembrane region" description="Helical" evidence="6">
    <location>
        <begin position="67"/>
        <end position="90"/>
    </location>
</feature>
<evidence type="ECO:0000313" key="9">
    <source>
        <dbReference type="Proteomes" id="UP000642284"/>
    </source>
</evidence>
<feature type="transmembrane region" description="Helical" evidence="6">
    <location>
        <begin position="146"/>
        <end position="167"/>
    </location>
</feature>
<accession>A0ABR7S7R0</accession>
<dbReference type="PIRSF" id="PIRSF006648">
    <property type="entry name" value="DrrB"/>
    <property type="match status" value="1"/>
</dbReference>
<dbReference type="PANTHER" id="PTHR43027:SF2">
    <property type="entry name" value="TRANSPORT PERMEASE PROTEIN"/>
    <property type="match status" value="1"/>
</dbReference>
<dbReference type="InterPro" id="IPR052902">
    <property type="entry name" value="ABC-2_transporter"/>
</dbReference>
<dbReference type="InterPro" id="IPR047817">
    <property type="entry name" value="ABC2_TM_bact-type"/>
</dbReference>
<dbReference type="PROSITE" id="PS51012">
    <property type="entry name" value="ABC_TM2"/>
    <property type="match status" value="1"/>
</dbReference>
<name>A0ABR7S7R0_9ACTN</name>
<comment type="caution">
    <text evidence="8">The sequence shown here is derived from an EMBL/GenBank/DDBJ whole genome shotgun (WGS) entry which is preliminary data.</text>
</comment>
<keyword evidence="5" id="KW-0046">Antibiotic resistance</keyword>
<dbReference type="Proteomes" id="UP000642284">
    <property type="component" value="Unassembled WGS sequence"/>
</dbReference>
<proteinExistence type="predicted"/>
<evidence type="ECO:0000259" key="7">
    <source>
        <dbReference type="PROSITE" id="PS51012"/>
    </source>
</evidence>
<dbReference type="PANTHER" id="PTHR43027">
    <property type="entry name" value="DOXORUBICIN RESISTANCE ABC TRANSPORTER PERMEASE PROTEIN DRRC-RELATED"/>
    <property type="match status" value="1"/>
</dbReference>
<dbReference type="InterPro" id="IPR013525">
    <property type="entry name" value="ABC2_TM"/>
</dbReference>
<evidence type="ECO:0000256" key="5">
    <source>
        <dbReference type="ARBA" id="ARBA00023251"/>
    </source>
</evidence>
<keyword evidence="2 6" id="KW-0812">Transmembrane</keyword>
<dbReference type="Pfam" id="PF12698">
    <property type="entry name" value="ABC2_membrane_3"/>
    <property type="match status" value="1"/>
</dbReference>
<feature type="transmembrane region" description="Helical" evidence="6">
    <location>
        <begin position="32"/>
        <end position="52"/>
    </location>
</feature>
<evidence type="ECO:0000256" key="1">
    <source>
        <dbReference type="ARBA" id="ARBA00004141"/>
    </source>
</evidence>
<organism evidence="8 9">
    <name type="scientific">Streptomyces polyasparticus</name>
    <dbReference type="NCBI Taxonomy" id="2767826"/>
    <lineage>
        <taxon>Bacteria</taxon>
        <taxon>Bacillati</taxon>
        <taxon>Actinomycetota</taxon>
        <taxon>Actinomycetes</taxon>
        <taxon>Kitasatosporales</taxon>
        <taxon>Streptomycetaceae</taxon>
        <taxon>Streptomyces</taxon>
    </lineage>
</organism>
<dbReference type="InterPro" id="IPR000412">
    <property type="entry name" value="ABC_2_transport"/>
</dbReference>
<protein>
    <submittedName>
        <fullName evidence="8">ABC transporter permease</fullName>
    </submittedName>
</protein>
<gene>
    <name evidence="8" type="ORF">H9Y04_02560</name>
</gene>
<feature type="transmembrane region" description="Helical" evidence="6">
    <location>
        <begin position="179"/>
        <end position="198"/>
    </location>
</feature>
<keyword evidence="9" id="KW-1185">Reference proteome</keyword>
<dbReference type="RefSeq" id="WP_187811981.1">
    <property type="nucleotide sequence ID" value="NZ_JACTVJ010000002.1"/>
</dbReference>
<feature type="transmembrane region" description="Helical" evidence="6">
    <location>
        <begin position="232"/>
        <end position="253"/>
    </location>
</feature>
<evidence type="ECO:0000256" key="3">
    <source>
        <dbReference type="ARBA" id="ARBA00022989"/>
    </source>
</evidence>
<reference evidence="8 9" key="1">
    <citation type="submission" date="2020-08" db="EMBL/GenBank/DDBJ databases">
        <title>Genemic of Streptomyces polyaspartic.</title>
        <authorList>
            <person name="Liu W."/>
        </authorList>
    </citation>
    <scope>NUCLEOTIDE SEQUENCE [LARGE SCALE GENOMIC DNA]</scope>
    <source>
        <strain evidence="8 9">TRM66268-LWL</strain>
    </source>
</reference>
<evidence type="ECO:0000256" key="4">
    <source>
        <dbReference type="ARBA" id="ARBA00023136"/>
    </source>
</evidence>
<keyword evidence="3 6" id="KW-1133">Transmembrane helix</keyword>
<evidence type="ECO:0000313" key="8">
    <source>
        <dbReference type="EMBL" id="MBC9711453.1"/>
    </source>
</evidence>
<feature type="domain" description="ABC transmembrane type-2" evidence="7">
    <location>
        <begin position="30"/>
        <end position="256"/>
    </location>
</feature>
<comment type="subcellular location">
    <subcellularLocation>
        <location evidence="1">Membrane</location>
        <topology evidence="1">Multi-pass membrane protein</topology>
    </subcellularLocation>
</comment>
<dbReference type="EMBL" id="JACTVJ010000002">
    <property type="protein sequence ID" value="MBC9711453.1"/>
    <property type="molecule type" value="Genomic_DNA"/>
</dbReference>
<keyword evidence="4 6" id="KW-0472">Membrane</keyword>